<evidence type="ECO:0000256" key="1">
    <source>
        <dbReference type="SAM" id="MobiDB-lite"/>
    </source>
</evidence>
<name>A0ABT4B5Z8_9ACTN</name>
<feature type="region of interest" description="Disordered" evidence="1">
    <location>
        <begin position="1"/>
        <end position="67"/>
    </location>
</feature>
<comment type="caution">
    <text evidence="2">The sequence shown here is derived from an EMBL/GenBank/DDBJ whole genome shotgun (WGS) entry which is preliminary data.</text>
</comment>
<protein>
    <submittedName>
        <fullName evidence="2">Uncharacterized protein</fullName>
    </submittedName>
</protein>
<dbReference type="EMBL" id="JAPNTZ010000010">
    <property type="protein sequence ID" value="MCY1141901.1"/>
    <property type="molecule type" value="Genomic_DNA"/>
</dbReference>
<evidence type="ECO:0000313" key="2">
    <source>
        <dbReference type="EMBL" id="MCY1141901.1"/>
    </source>
</evidence>
<organism evidence="2 3">
    <name type="scientific">Paractinoplanes pyxinae</name>
    <dbReference type="NCBI Taxonomy" id="2997416"/>
    <lineage>
        <taxon>Bacteria</taxon>
        <taxon>Bacillati</taxon>
        <taxon>Actinomycetota</taxon>
        <taxon>Actinomycetes</taxon>
        <taxon>Micromonosporales</taxon>
        <taxon>Micromonosporaceae</taxon>
        <taxon>Paractinoplanes</taxon>
    </lineage>
</organism>
<evidence type="ECO:0000313" key="3">
    <source>
        <dbReference type="Proteomes" id="UP001151002"/>
    </source>
</evidence>
<dbReference type="RefSeq" id="WP_267566292.1">
    <property type="nucleotide sequence ID" value="NZ_JAPNTZ010000010.1"/>
</dbReference>
<gene>
    <name evidence="2" type="ORF">OWR29_28235</name>
</gene>
<accession>A0ABT4B5Z8</accession>
<reference evidence="2" key="1">
    <citation type="submission" date="2022-11" db="EMBL/GenBank/DDBJ databases">
        <authorList>
            <person name="Somphong A."/>
            <person name="Phongsopitanun W."/>
        </authorList>
    </citation>
    <scope>NUCLEOTIDE SEQUENCE</scope>
    <source>
        <strain evidence="2">Pm04-4</strain>
    </source>
</reference>
<keyword evidence="3" id="KW-1185">Reference proteome</keyword>
<feature type="compositionally biased region" description="Basic and acidic residues" evidence="1">
    <location>
        <begin position="21"/>
        <end position="31"/>
    </location>
</feature>
<dbReference type="Proteomes" id="UP001151002">
    <property type="component" value="Unassembled WGS sequence"/>
</dbReference>
<proteinExistence type="predicted"/>
<sequence length="99" mass="11138">MGHLGDPLLPFDEPATLGDRPVGKRRPEGDAQRGQSRLGPHQSEPTQRGFQRILPDQRKRKQRESGEVAFEVRDAVVSLEHACRPHKQLVSHLLARCNS</sequence>